<dbReference type="RefSeq" id="WP_007539207.1">
    <property type="nucleotide sequence ID" value="NZ_CP078063.1"/>
</dbReference>
<dbReference type="PROSITE" id="PS51202">
    <property type="entry name" value="RCK_C"/>
    <property type="match status" value="2"/>
</dbReference>
<evidence type="ECO:0000259" key="7">
    <source>
        <dbReference type="PROSITE" id="PS51201"/>
    </source>
</evidence>
<evidence type="ECO:0000256" key="6">
    <source>
        <dbReference type="ARBA" id="ARBA00023065"/>
    </source>
</evidence>
<dbReference type="SUPFAM" id="SSF51735">
    <property type="entry name" value="NAD(P)-binding Rossmann-fold domains"/>
    <property type="match status" value="2"/>
</dbReference>
<dbReference type="InterPro" id="IPR006037">
    <property type="entry name" value="RCK_C"/>
</dbReference>
<evidence type="ECO:0000256" key="2">
    <source>
        <dbReference type="ARBA" id="ARBA00022448"/>
    </source>
</evidence>
<feature type="domain" description="RCK C-terminal" evidence="8">
    <location>
        <begin position="364"/>
        <end position="445"/>
    </location>
</feature>
<dbReference type="NCBIfam" id="NF007032">
    <property type="entry name" value="PRK09496.1-4"/>
    <property type="match status" value="1"/>
</dbReference>
<evidence type="ECO:0000256" key="5">
    <source>
        <dbReference type="ARBA" id="ARBA00023027"/>
    </source>
</evidence>
<keyword evidence="4" id="KW-0630">Potassium</keyword>
<dbReference type="EMBL" id="CP078063">
    <property type="protein sequence ID" value="UVE51880.1"/>
    <property type="molecule type" value="Genomic_DNA"/>
</dbReference>
<dbReference type="PANTHER" id="PTHR43833:SF5">
    <property type="entry name" value="TRK SYSTEM POTASSIUM UPTAKE PROTEIN TRKA"/>
    <property type="match status" value="1"/>
</dbReference>
<evidence type="ECO:0000256" key="1">
    <source>
        <dbReference type="ARBA" id="ARBA00003660"/>
    </source>
</evidence>
<reference evidence="9" key="1">
    <citation type="submission" date="2021-07" db="EMBL/GenBank/DDBJ databases">
        <title>Studies on halocins as antimicrobial molecules from haloarchaea.</title>
        <authorList>
            <person name="Kumar S."/>
            <person name="Khare S.K."/>
        </authorList>
    </citation>
    <scope>NUCLEOTIDE SEQUENCE</scope>
    <source>
        <strain evidence="9">NCIM 5678</strain>
    </source>
</reference>
<protein>
    <submittedName>
        <fullName evidence="9">Trk system potassium transporter TrkA</fullName>
    </submittedName>
</protein>
<dbReference type="PRINTS" id="PR00335">
    <property type="entry name" value="KUPTAKETRKA"/>
</dbReference>
<dbReference type="PANTHER" id="PTHR43833">
    <property type="entry name" value="POTASSIUM CHANNEL PROTEIN 2-RELATED-RELATED"/>
    <property type="match status" value="1"/>
</dbReference>
<accession>A0ABY5RIK0</accession>
<dbReference type="SUPFAM" id="SSF116726">
    <property type="entry name" value="TrkA C-terminal domain-like"/>
    <property type="match status" value="2"/>
</dbReference>
<dbReference type="InterPro" id="IPR006036">
    <property type="entry name" value="K_uptake_TrkA"/>
</dbReference>
<keyword evidence="6" id="KW-0406">Ion transport</keyword>
<evidence type="ECO:0000256" key="4">
    <source>
        <dbReference type="ARBA" id="ARBA00022958"/>
    </source>
</evidence>
<keyword evidence="10" id="KW-1185">Reference proteome</keyword>
<comment type="function">
    <text evidence="1">Part of a potassium transport system.</text>
</comment>
<dbReference type="Pfam" id="PF02080">
    <property type="entry name" value="TrkA_C"/>
    <property type="match status" value="2"/>
</dbReference>
<feature type="domain" description="RCK N-terminal" evidence="7">
    <location>
        <begin position="1"/>
        <end position="119"/>
    </location>
</feature>
<evidence type="ECO:0000313" key="10">
    <source>
        <dbReference type="Proteomes" id="UP001058330"/>
    </source>
</evidence>
<dbReference type="InterPro" id="IPR036721">
    <property type="entry name" value="RCK_C_sf"/>
</dbReference>
<keyword evidence="2" id="KW-0813">Transport</keyword>
<name>A0ABY5RIK0_HALLR</name>
<dbReference type="NCBIfam" id="NF007039">
    <property type="entry name" value="PRK09496.3-2"/>
    <property type="match status" value="1"/>
</dbReference>
<evidence type="ECO:0000256" key="3">
    <source>
        <dbReference type="ARBA" id="ARBA00022538"/>
    </source>
</evidence>
<dbReference type="NCBIfam" id="NF007034">
    <property type="entry name" value="PRK09496.2-1"/>
    <property type="match status" value="1"/>
</dbReference>
<dbReference type="PROSITE" id="PS51201">
    <property type="entry name" value="RCK_N"/>
    <property type="match status" value="2"/>
</dbReference>
<dbReference type="InterPro" id="IPR003148">
    <property type="entry name" value="RCK_N"/>
</dbReference>
<dbReference type="GeneID" id="74529217"/>
<sequence>MRVIIIGAGQVGSSIAADLDHTHEVVVIDCDSERVDELNYSLDVLAINGDGTSVETLEEAGIESADMVIASTDNDETNIVACATAKAISEAFTIARVKNTEYLRTWQRSEKAFGVDFMVCTNLLAAESIVRVVGLPAARDVDPFAGGQVQMAEFEIDDDSPVANQTVREADRFDSLTFAAILRNGEVTIPRGDTVISPGDRVVVIGSPKSVQQFAATIAPEESPGTAEEVVVVGGSEIGYHVARLLEERGFKPRLVEHDAERARELAELLPGTIVMESDATDVDFLEREHVGDADLVVAALDSDEKNLLVSLLAGRLGVERTVAVIDTTPYVELFEAVGVDIGVSPREVVAEEITRFTREGGAENVALIETDKAEVLEIEVDADSILAGTPIRESIADLPEGVVIGAITRRREFITPRGDTVIEPGDHVVVFVDSTVIGDVSPKL</sequence>
<evidence type="ECO:0000313" key="9">
    <source>
        <dbReference type="EMBL" id="UVE51880.1"/>
    </source>
</evidence>
<proteinExistence type="predicted"/>
<feature type="domain" description="RCK C-terminal" evidence="8">
    <location>
        <begin position="139"/>
        <end position="220"/>
    </location>
</feature>
<dbReference type="Gene3D" id="3.30.70.1450">
    <property type="entry name" value="Regulator of K+ conductance, C-terminal domain"/>
    <property type="match status" value="2"/>
</dbReference>
<dbReference type="Proteomes" id="UP001058330">
    <property type="component" value="Chromosome"/>
</dbReference>
<keyword evidence="5" id="KW-0520">NAD</keyword>
<dbReference type="NCBIfam" id="NF007041">
    <property type="entry name" value="PRK09496.3-4"/>
    <property type="match status" value="1"/>
</dbReference>
<feature type="domain" description="RCK N-terminal" evidence="7">
    <location>
        <begin position="227"/>
        <end position="346"/>
    </location>
</feature>
<dbReference type="NCBIfam" id="NF007031">
    <property type="entry name" value="PRK09496.1-2"/>
    <property type="match status" value="1"/>
</dbReference>
<dbReference type="InterPro" id="IPR050721">
    <property type="entry name" value="Trk_Ktr_HKT_K-transport"/>
</dbReference>
<keyword evidence="3" id="KW-0633">Potassium transport</keyword>
<gene>
    <name evidence="9" type="primary">trkA</name>
    <name evidence="9" type="ORF">KU306_09910</name>
</gene>
<dbReference type="InterPro" id="IPR036291">
    <property type="entry name" value="NAD(P)-bd_dom_sf"/>
</dbReference>
<dbReference type="Pfam" id="PF02254">
    <property type="entry name" value="TrkA_N"/>
    <property type="match status" value="2"/>
</dbReference>
<organism evidence="9 10">
    <name type="scientific">Haloferax larsenii</name>
    <dbReference type="NCBI Taxonomy" id="302484"/>
    <lineage>
        <taxon>Archaea</taxon>
        <taxon>Methanobacteriati</taxon>
        <taxon>Methanobacteriota</taxon>
        <taxon>Stenosarchaea group</taxon>
        <taxon>Halobacteria</taxon>
        <taxon>Halobacteriales</taxon>
        <taxon>Haloferacaceae</taxon>
        <taxon>Haloferax</taxon>
    </lineage>
</organism>
<dbReference type="Gene3D" id="3.40.50.720">
    <property type="entry name" value="NAD(P)-binding Rossmann-like Domain"/>
    <property type="match status" value="2"/>
</dbReference>
<evidence type="ECO:0000259" key="8">
    <source>
        <dbReference type="PROSITE" id="PS51202"/>
    </source>
</evidence>